<dbReference type="PANTHER" id="PTHR30480">
    <property type="entry name" value="BETA-HEXOSAMINIDASE-RELATED"/>
    <property type="match status" value="1"/>
</dbReference>
<dbReference type="GO" id="GO:0005975">
    <property type="term" value="P:carbohydrate metabolic process"/>
    <property type="evidence" value="ECO:0007669"/>
    <property type="project" value="InterPro"/>
</dbReference>
<proteinExistence type="inferred from homology"/>
<protein>
    <submittedName>
        <fullName evidence="6">Glycoside hydrolase, superfamily</fullName>
    </submittedName>
</protein>
<evidence type="ECO:0000256" key="4">
    <source>
        <dbReference type="ARBA" id="ARBA00023295"/>
    </source>
</evidence>
<comment type="similarity">
    <text evidence="1">Belongs to the glycosyl hydrolase 3 family.</text>
</comment>
<dbReference type="GO" id="GO:0009254">
    <property type="term" value="P:peptidoglycan turnover"/>
    <property type="evidence" value="ECO:0007669"/>
    <property type="project" value="TreeGrafter"/>
</dbReference>
<feature type="domain" description="Glycoside hydrolase family 3 N-terminal" evidence="5">
    <location>
        <begin position="8"/>
        <end position="297"/>
    </location>
</feature>
<dbReference type="Pfam" id="PF00933">
    <property type="entry name" value="Glyco_hydro_3"/>
    <property type="match status" value="1"/>
</dbReference>
<dbReference type="SUPFAM" id="SSF55729">
    <property type="entry name" value="Acyl-CoA N-acyltransferases (Nat)"/>
    <property type="match status" value="1"/>
</dbReference>
<dbReference type="VEuPathDB" id="FungiDB:AAP_04466"/>
<dbReference type="Gene3D" id="3.20.20.300">
    <property type="entry name" value="Glycoside hydrolase, family 3, N-terminal domain"/>
    <property type="match status" value="1"/>
</dbReference>
<organism evidence="6 7">
    <name type="scientific">Ascosphaera apis ARSEF 7405</name>
    <dbReference type="NCBI Taxonomy" id="392613"/>
    <lineage>
        <taxon>Eukaryota</taxon>
        <taxon>Fungi</taxon>
        <taxon>Dikarya</taxon>
        <taxon>Ascomycota</taxon>
        <taxon>Pezizomycotina</taxon>
        <taxon>Eurotiomycetes</taxon>
        <taxon>Eurotiomycetidae</taxon>
        <taxon>Onygenales</taxon>
        <taxon>Ascosphaeraceae</taxon>
        <taxon>Ascosphaera</taxon>
    </lineage>
</organism>
<dbReference type="OrthoDB" id="4215304at2759"/>
<keyword evidence="7" id="KW-1185">Reference proteome</keyword>
<dbReference type="PANTHER" id="PTHR30480:SF8">
    <property type="entry name" value="PUTATIVE (AFU_ORTHOLOGUE AFUA_8G04060)-RELATED"/>
    <property type="match status" value="1"/>
</dbReference>
<dbReference type="GO" id="GO:0004553">
    <property type="term" value="F:hydrolase activity, hydrolyzing O-glycosyl compounds"/>
    <property type="evidence" value="ECO:0007669"/>
    <property type="project" value="InterPro"/>
</dbReference>
<evidence type="ECO:0000259" key="5">
    <source>
        <dbReference type="Pfam" id="PF00933"/>
    </source>
</evidence>
<sequence>MHAIGYRQIGQLFMVGFEGTNVTPQIRSLIEEYHIGCVMLAAKNLKSAEQATRLILELQTIARHSGHVAPLLIALDQENGGVSSLYDEEYIQQYPSSMGIAATGSKALAREVAQATAQELSAVGVNMILGPVLDVLNNLQSQPLGVRSIGNDAQEVSAFGVEFMQGYRDAGLTACGKHFPSYGNLEFLESQGDVPVISQSLSQLSMSALLPFKTSVSHGIDAMLVGGCVVSDHGTTGTHACLSEPVVDGLLRRDLKFDGVVISDCLEMESLIHAIGVSSGAVMSVKAGCDLVLLCRCTSWDKALNPQGLSLLSAVRPSHLALSKRAYNSSITVVQDRFKLLPLPSVIDHDEPLLLLTPHLKPLAASAARTCSRGTNGVTVFSKDQISWQRSTTEASGESVFKEFGRALTRARNGRVMHASYTSTGVSATHEKLIERCGAVIVVTANANQHRYQSSFTKFVSLICKSQFPRDQQNRNAKPVVVISVSSPFDFAEDDKLIDTHICTYDFTETALDAVVKVLYGKVMPTGTLPGSVNKTQKNTQSRQHWLVENWNEKRDAMALDKLLEAVREDMPSPDRSELANVTHSTFMLRSPDIDEYHFVVRNSSTRTLYGFCSTYVFKSTGTGVIGAIIVDPGRRKMSIAHSLHSRSIRTLLQRSDVRQFQVGTRLPGIYIGIPLGDQEEARRLRSWFSELGWNTSMSRTVCTMVLHNLGSWVPPSNYATLSSDEVDYDFIYDLSQGSSILEHVRTSTRAGINEIYKIALDAGSANSGVIRAKRRQDGIVLGTVVVYSAQSKLAQYTPAAKEARNHAGGASALVISPLVEEFDMLARSFVMHCAKMIRQLGGNAMVFDCNIG</sequence>
<reference evidence="6 7" key="1">
    <citation type="journal article" date="2016" name="Genome Biol. Evol.">
        <title>Divergent and convergent evolution of fungal pathogenicity.</title>
        <authorList>
            <person name="Shang Y."/>
            <person name="Xiao G."/>
            <person name="Zheng P."/>
            <person name="Cen K."/>
            <person name="Zhan S."/>
            <person name="Wang C."/>
        </authorList>
    </citation>
    <scope>NUCLEOTIDE SEQUENCE [LARGE SCALE GENOMIC DNA]</scope>
    <source>
        <strain evidence="6 7">ARSEF 7405</strain>
    </source>
</reference>
<dbReference type="InterPro" id="IPR001764">
    <property type="entry name" value="Glyco_hydro_3_N"/>
</dbReference>
<dbReference type="InterPro" id="IPR050226">
    <property type="entry name" value="NagZ_Beta-hexosaminidase"/>
</dbReference>
<dbReference type="Gene3D" id="3.40.50.1700">
    <property type="entry name" value="Glycoside hydrolase family 3 C-terminal domain"/>
    <property type="match status" value="1"/>
</dbReference>
<dbReference type="InterPro" id="IPR036962">
    <property type="entry name" value="Glyco_hydro_3_N_sf"/>
</dbReference>
<accession>A0A167WV64</accession>
<dbReference type="InterPro" id="IPR017853">
    <property type="entry name" value="GH"/>
</dbReference>
<gene>
    <name evidence="6" type="ORF">AAP_04466</name>
</gene>
<evidence type="ECO:0000313" key="7">
    <source>
        <dbReference type="Proteomes" id="UP000242877"/>
    </source>
</evidence>
<evidence type="ECO:0000313" key="6">
    <source>
        <dbReference type="EMBL" id="KZZ89319.1"/>
    </source>
</evidence>
<keyword evidence="4" id="KW-0326">Glycosidase</keyword>
<name>A0A167WV64_9EURO</name>
<dbReference type="EMBL" id="AZGZ01000021">
    <property type="protein sequence ID" value="KZZ89319.1"/>
    <property type="molecule type" value="Genomic_DNA"/>
</dbReference>
<dbReference type="InterPro" id="IPR016181">
    <property type="entry name" value="Acyl_CoA_acyltransferase"/>
</dbReference>
<dbReference type="AlphaFoldDB" id="A0A167WV64"/>
<evidence type="ECO:0000256" key="3">
    <source>
        <dbReference type="ARBA" id="ARBA00023180"/>
    </source>
</evidence>
<evidence type="ECO:0000256" key="2">
    <source>
        <dbReference type="ARBA" id="ARBA00022801"/>
    </source>
</evidence>
<dbReference type="SUPFAM" id="SSF51445">
    <property type="entry name" value="(Trans)glycosidases"/>
    <property type="match status" value="1"/>
</dbReference>
<dbReference type="InterPro" id="IPR036881">
    <property type="entry name" value="Glyco_hydro_3_C_sf"/>
</dbReference>
<comment type="caution">
    <text evidence="6">The sequence shown here is derived from an EMBL/GenBank/DDBJ whole genome shotgun (WGS) entry which is preliminary data.</text>
</comment>
<evidence type="ECO:0000256" key="1">
    <source>
        <dbReference type="ARBA" id="ARBA00005336"/>
    </source>
</evidence>
<dbReference type="Proteomes" id="UP000242877">
    <property type="component" value="Unassembled WGS sequence"/>
</dbReference>
<keyword evidence="2 6" id="KW-0378">Hydrolase</keyword>
<keyword evidence="3" id="KW-0325">Glycoprotein</keyword>